<keyword evidence="4 10" id="KW-0808">Transferase</keyword>
<comment type="subcellular location">
    <subcellularLocation>
        <location evidence="10">Cytoplasm</location>
    </subcellularLocation>
    <text evidence="10">Associated with the membrane possibly through PlsY.</text>
</comment>
<dbReference type="AlphaFoldDB" id="F8KWE3"/>
<keyword evidence="2 10" id="KW-0963">Cytoplasm</keyword>
<dbReference type="EMBL" id="FR872580">
    <property type="protein sequence ID" value="CCB85341.1"/>
    <property type="molecule type" value="Genomic_DNA"/>
</dbReference>
<reference evidence="11 12" key="1">
    <citation type="journal article" date="2011" name="Mol. Biol. Evol.">
        <title>Unity in variety--the pan-genome of the Chlamydiae.</title>
        <authorList>
            <person name="Collingro A."/>
            <person name="Tischler P."/>
            <person name="Weinmaier T."/>
            <person name="Penz T."/>
            <person name="Heinz E."/>
            <person name="Brunham R.C."/>
            <person name="Read T.D."/>
            <person name="Bavoil P.M."/>
            <person name="Sachse K."/>
            <person name="Kahane S."/>
            <person name="Friedman M.G."/>
            <person name="Rattei T."/>
            <person name="Myers G.S."/>
            <person name="Horn M."/>
        </authorList>
    </citation>
    <scope>NUCLEOTIDE SEQUENCE [LARGE SCALE GENOMIC DNA]</scope>
    <source>
        <strain evidence="12">UV7</strain>
    </source>
</reference>
<evidence type="ECO:0000256" key="3">
    <source>
        <dbReference type="ARBA" id="ARBA00022516"/>
    </source>
</evidence>
<dbReference type="InterPro" id="IPR003664">
    <property type="entry name" value="FA_synthesis"/>
</dbReference>
<organism evidence="11 12">
    <name type="scientific">Parachlamydia acanthamoebae (strain UV7)</name>
    <dbReference type="NCBI Taxonomy" id="765952"/>
    <lineage>
        <taxon>Bacteria</taxon>
        <taxon>Pseudomonadati</taxon>
        <taxon>Chlamydiota</taxon>
        <taxon>Chlamydiia</taxon>
        <taxon>Parachlamydiales</taxon>
        <taxon>Parachlamydiaceae</taxon>
        <taxon>Parachlamydia</taxon>
    </lineage>
</organism>
<keyword evidence="12" id="KW-1185">Reference proteome</keyword>
<keyword evidence="7 10" id="KW-1208">Phospholipid metabolism</keyword>
<proteinExistence type="inferred from homology"/>
<dbReference type="Gene3D" id="3.40.718.10">
    <property type="entry name" value="Isopropylmalate Dehydrogenase"/>
    <property type="match status" value="1"/>
</dbReference>
<dbReference type="InterPro" id="IPR012281">
    <property type="entry name" value="Phospholipid_synth_PlsX-like"/>
</dbReference>
<accession>F8KWE3</accession>
<comment type="catalytic activity">
    <reaction evidence="1 10">
        <text>a fatty acyl-[ACP] + phosphate = an acyl phosphate + holo-[ACP]</text>
        <dbReference type="Rhea" id="RHEA:42292"/>
        <dbReference type="Rhea" id="RHEA-COMP:9685"/>
        <dbReference type="Rhea" id="RHEA-COMP:14125"/>
        <dbReference type="ChEBI" id="CHEBI:43474"/>
        <dbReference type="ChEBI" id="CHEBI:59918"/>
        <dbReference type="ChEBI" id="CHEBI:64479"/>
        <dbReference type="ChEBI" id="CHEBI:138651"/>
        <dbReference type="EC" id="2.3.1.274"/>
    </reaction>
</comment>
<dbReference type="EC" id="2.3.1.274" evidence="8 10"/>
<dbReference type="KEGG" id="puv:PUV_03910"/>
<dbReference type="eggNOG" id="COG0416">
    <property type="taxonomic scope" value="Bacteria"/>
</dbReference>
<evidence type="ECO:0000256" key="7">
    <source>
        <dbReference type="ARBA" id="ARBA00023264"/>
    </source>
</evidence>
<name>F8KWE3_PARAV</name>
<dbReference type="PANTHER" id="PTHR30100:SF1">
    <property type="entry name" value="PHOSPHATE ACYLTRANSFERASE"/>
    <property type="match status" value="1"/>
</dbReference>
<evidence type="ECO:0000256" key="2">
    <source>
        <dbReference type="ARBA" id="ARBA00022490"/>
    </source>
</evidence>
<comment type="similarity">
    <text evidence="10">Belongs to the PlsX family.</text>
</comment>
<comment type="function">
    <text evidence="10">Catalyzes the reversible formation of acyl-phosphate (acyl-PO(4)) from acyl-[acyl-carrier-protein] (acyl-ACP). This enzyme utilizes acyl-ACP as fatty acyl donor, but not acyl-CoA.</text>
</comment>
<dbReference type="STRING" id="765952.PUV_03910"/>
<dbReference type="PANTHER" id="PTHR30100">
    <property type="entry name" value="FATTY ACID/PHOSPHOLIPID SYNTHESIS PROTEIN PLSX"/>
    <property type="match status" value="1"/>
</dbReference>
<dbReference type="SUPFAM" id="SSF53659">
    <property type="entry name" value="Isocitrate/Isopropylmalate dehydrogenase-like"/>
    <property type="match status" value="1"/>
</dbReference>
<comment type="pathway">
    <text evidence="10">Lipid metabolism; phospholipid metabolism.</text>
</comment>
<dbReference type="GO" id="GO:0043811">
    <property type="term" value="F:phosphate:acyl-[acyl carrier protein] acyltransferase activity"/>
    <property type="evidence" value="ECO:0007669"/>
    <property type="project" value="UniProtKB-UniRule"/>
</dbReference>
<dbReference type="GO" id="GO:0006633">
    <property type="term" value="P:fatty acid biosynthetic process"/>
    <property type="evidence" value="ECO:0007669"/>
    <property type="project" value="UniProtKB-UniRule"/>
</dbReference>
<dbReference type="Proteomes" id="UP000000495">
    <property type="component" value="Chromosome"/>
</dbReference>
<evidence type="ECO:0000256" key="1">
    <source>
        <dbReference type="ARBA" id="ARBA00001232"/>
    </source>
</evidence>
<dbReference type="PIRSF" id="PIRSF002465">
    <property type="entry name" value="Phsphlp_syn_PlsX"/>
    <property type="match status" value="1"/>
</dbReference>
<comment type="subunit">
    <text evidence="9 10">Homodimer. Probably interacts with PlsY.</text>
</comment>
<dbReference type="HOGENOM" id="CLU_039379_1_1_0"/>
<keyword evidence="3 10" id="KW-0444">Lipid biosynthesis</keyword>
<keyword evidence="11" id="KW-0012">Acyltransferase</keyword>
<dbReference type="HAMAP" id="MF_00019">
    <property type="entry name" value="PlsX"/>
    <property type="match status" value="1"/>
</dbReference>
<keyword evidence="5 10" id="KW-0443">Lipid metabolism</keyword>
<evidence type="ECO:0000256" key="8">
    <source>
        <dbReference type="ARBA" id="ARBA00024069"/>
    </source>
</evidence>
<evidence type="ECO:0000256" key="9">
    <source>
        <dbReference type="ARBA" id="ARBA00046608"/>
    </source>
</evidence>
<gene>
    <name evidence="10 11" type="primary">plsX</name>
    <name evidence="11" type="ordered locus">PUV_03910</name>
</gene>
<dbReference type="GO" id="GO:0005737">
    <property type="term" value="C:cytoplasm"/>
    <property type="evidence" value="ECO:0007669"/>
    <property type="project" value="UniProtKB-SubCell"/>
</dbReference>
<evidence type="ECO:0000313" key="11">
    <source>
        <dbReference type="EMBL" id="CCB85341.1"/>
    </source>
</evidence>
<evidence type="ECO:0000313" key="12">
    <source>
        <dbReference type="Proteomes" id="UP000000495"/>
    </source>
</evidence>
<dbReference type="UniPathway" id="UPA00085"/>
<evidence type="ECO:0000256" key="4">
    <source>
        <dbReference type="ARBA" id="ARBA00022679"/>
    </source>
</evidence>
<evidence type="ECO:0000256" key="6">
    <source>
        <dbReference type="ARBA" id="ARBA00023209"/>
    </source>
</evidence>
<dbReference type="Pfam" id="PF02504">
    <property type="entry name" value="FA_synthesis"/>
    <property type="match status" value="1"/>
</dbReference>
<dbReference type="GO" id="GO:0008654">
    <property type="term" value="P:phospholipid biosynthetic process"/>
    <property type="evidence" value="ECO:0007669"/>
    <property type="project" value="UniProtKB-KW"/>
</dbReference>
<sequence length="323" mass="35456">MGSDSSPEILFDAVLKAAELHPALSMLVFIPQESSEDFQKKIPSHMHVKCIAVQQEILMEDHPLEAIRRKPLSSLVQGIQYLKDKKIDAFVSAGNTGALIAAATLNIPLLPNIKRPALLITMPAEKGNVSIIDAGGNITCTAEHYVQFAQLGALFQKSIEKTTCPNVGLLNVGIEPLKGHHELRKAYQELQQYVETWRLKKIDLPLNFIGNVEGKDVFCGNVDVVVTDGFTGNILLKSCEGISSLIFKLLRNQLGNSEHFDAIEKLFDHAESPGGLLCGLERIVVKCHGNVTPRSMLSGISGAVHFIQQNLIERMKAHFSLFS</sequence>
<evidence type="ECO:0000256" key="10">
    <source>
        <dbReference type="HAMAP-Rule" id="MF_00019"/>
    </source>
</evidence>
<protein>
    <recommendedName>
        <fullName evidence="8 10">Phosphate acyltransferase</fullName>
        <ecNumber evidence="8 10">2.3.1.274</ecNumber>
    </recommendedName>
    <alternativeName>
        <fullName evidence="10">Acyl-ACP phosphotransacylase</fullName>
    </alternativeName>
    <alternativeName>
        <fullName evidence="10">Acyl-[acyl-carrier-protein]--phosphate acyltransferase</fullName>
    </alternativeName>
    <alternativeName>
        <fullName evidence="10">Phosphate-acyl-ACP acyltransferase</fullName>
    </alternativeName>
</protein>
<keyword evidence="6 10" id="KW-0594">Phospholipid biosynthesis</keyword>
<evidence type="ECO:0000256" key="5">
    <source>
        <dbReference type="ARBA" id="ARBA00023098"/>
    </source>
</evidence>